<dbReference type="EMBL" id="JPVZ01000012">
    <property type="protein sequence ID" value="OAZ08007.1"/>
    <property type="molecule type" value="Genomic_DNA"/>
</dbReference>
<accession>A0A853KWH4</accession>
<evidence type="ECO:0000313" key="2">
    <source>
        <dbReference type="EMBL" id="OAZ08007.1"/>
    </source>
</evidence>
<comment type="caution">
    <text evidence="2">The sequence shown here is derived from an EMBL/GenBank/DDBJ whole genome shotgun (WGS) entry which is preliminary data.</text>
</comment>
<dbReference type="AlphaFoldDB" id="A0A853KWH4"/>
<evidence type="ECO:0000313" key="3">
    <source>
        <dbReference type="Proteomes" id="UP000094009"/>
    </source>
</evidence>
<protein>
    <submittedName>
        <fullName evidence="2">Uncharacterized protein</fullName>
    </submittedName>
</protein>
<gene>
    <name evidence="2" type="ORF">TH4_19600</name>
</gene>
<organism evidence="2 3">
    <name type="scientific">Thalassospira tepidiphila MCCC 1A03514</name>
    <dbReference type="NCBI Taxonomy" id="1177930"/>
    <lineage>
        <taxon>Bacteria</taxon>
        <taxon>Pseudomonadati</taxon>
        <taxon>Pseudomonadota</taxon>
        <taxon>Alphaproteobacteria</taxon>
        <taxon>Rhodospirillales</taxon>
        <taxon>Thalassospiraceae</taxon>
        <taxon>Thalassospira</taxon>
    </lineage>
</organism>
<evidence type="ECO:0000256" key="1">
    <source>
        <dbReference type="SAM" id="MobiDB-lite"/>
    </source>
</evidence>
<sequence length="547" mass="55518">MTLPPQAISPGPAVGGHASAGGTAGQANQGSVPAQINATVTTATPQQVAAALAKLPVETLLQASVQSQSGNQLTLATALGSVTVRIPTPLPSNLGDLLWARIPTTNPGTGQSATGGTPADGMRLQLLPQTLSPGGSGVTGALANGSIAGSSLTPGQTFGAVTTSILTMPNGTQLPAGSQTQVIFLGQGTVTAQQAANAMASAAQAGSAGSAGMAGGAGTGGMAAGMGPTIAAQTAAGQAPAGTLMLTGTVLPPDSAEARLLPQGFTALRTSAGIVGIKLPVPAPTGATLSFNVDPSGGAKVSTSAPMTEAQLIARGQAAALTHDWDSLHRAVSALQQHDPGAALSMLNNIPQAGPKLTTTMMFFFAAMTGQGGSLRGWLGDRAATSLATLSDTDGGGLKRLEGDFAQLRAMATEERPDGWRVMAMPFNMGDKIEQLQLGWRHGDRENDPDKPDDQGTRFLLDLSFSVVGHTQLDGLVKGEDSKFDLIVRTENALQSHNRDDIRGIFREALQIAGYTGHILFQDGSRFVEIAPVPDGKDPHSHHGIEA</sequence>
<proteinExistence type="predicted"/>
<name>A0A853KWH4_9PROT</name>
<feature type="region of interest" description="Disordered" evidence="1">
    <location>
        <begin position="1"/>
        <end position="30"/>
    </location>
</feature>
<dbReference type="RefSeq" id="WP_064782363.1">
    <property type="nucleotide sequence ID" value="NZ_JPVZ01000012.1"/>
</dbReference>
<reference evidence="2 3" key="1">
    <citation type="submission" date="2014-07" db="EMBL/GenBank/DDBJ databases">
        <title>Draft genome sequence of Thalassospira tepidiphila 1-1B.</title>
        <authorList>
            <person name="Lai Q."/>
            <person name="Shao Z."/>
        </authorList>
    </citation>
    <scope>NUCLEOTIDE SEQUENCE [LARGE SCALE GENOMIC DNA]</scope>
    <source>
        <strain evidence="2 3">MCCC 1A03514</strain>
    </source>
</reference>
<dbReference type="Proteomes" id="UP000094009">
    <property type="component" value="Unassembled WGS sequence"/>
</dbReference>